<evidence type="ECO:0000256" key="5">
    <source>
        <dbReference type="ARBA" id="ARBA00047925"/>
    </source>
</evidence>
<dbReference type="Pfam" id="PF01513">
    <property type="entry name" value="NAD_kinase"/>
    <property type="match status" value="1"/>
</dbReference>
<comment type="similarity">
    <text evidence="6">Belongs to the NAD kinase family.</text>
</comment>
<evidence type="ECO:0000256" key="6">
    <source>
        <dbReference type="HAMAP-Rule" id="MF_00361"/>
    </source>
</evidence>
<feature type="binding site" evidence="6">
    <location>
        <position position="166"/>
    </location>
    <ligand>
        <name>NAD(+)</name>
        <dbReference type="ChEBI" id="CHEBI:57540"/>
    </ligand>
</feature>
<proteinExistence type="inferred from homology"/>
<accession>A0A517R250</accession>
<keyword evidence="6" id="KW-0067">ATP-binding</keyword>
<dbReference type="InterPro" id="IPR017438">
    <property type="entry name" value="ATP-NAD_kinase_N"/>
</dbReference>
<dbReference type="SUPFAM" id="SSF111331">
    <property type="entry name" value="NAD kinase/diacylglycerol kinase-like"/>
    <property type="match status" value="1"/>
</dbReference>
<comment type="subcellular location">
    <subcellularLocation>
        <location evidence="6">Cytoplasm</location>
    </subcellularLocation>
</comment>
<dbReference type="Pfam" id="PF20143">
    <property type="entry name" value="NAD_kinase_C"/>
    <property type="match status" value="1"/>
</dbReference>
<feature type="binding site" evidence="6">
    <location>
        <position position="174"/>
    </location>
    <ligand>
        <name>NAD(+)</name>
        <dbReference type="ChEBI" id="CHEBI:57540"/>
    </ligand>
</feature>
<dbReference type="GO" id="GO:0046872">
    <property type="term" value="F:metal ion binding"/>
    <property type="evidence" value="ECO:0007669"/>
    <property type="project" value="UniProtKB-UniRule"/>
</dbReference>
<dbReference type="GO" id="GO:0005737">
    <property type="term" value="C:cytoplasm"/>
    <property type="evidence" value="ECO:0007669"/>
    <property type="project" value="UniProtKB-SubCell"/>
</dbReference>
<feature type="active site" description="Proton acceptor" evidence="6">
    <location>
        <position position="63"/>
    </location>
</feature>
<dbReference type="GO" id="GO:0051287">
    <property type="term" value="F:NAD binding"/>
    <property type="evidence" value="ECO:0007669"/>
    <property type="project" value="UniProtKB-ARBA"/>
</dbReference>
<keyword evidence="6" id="KW-0547">Nucleotide-binding</keyword>
<evidence type="ECO:0000313" key="8">
    <source>
        <dbReference type="Proteomes" id="UP000317318"/>
    </source>
</evidence>
<dbReference type="GO" id="GO:0019674">
    <property type="term" value="P:NAD+ metabolic process"/>
    <property type="evidence" value="ECO:0007669"/>
    <property type="project" value="InterPro"/>
</dbReference>
<dbReference type="EC" id="2.7.1.23" evidence="6"/>
<feature type="binding site" evidence="6">
    <location>
        <begin position="137"/>
        <end position="138"/>
    </location>
    <ligand>
        <name>NAD(+)</name>
        <dbReference type="ChEBI" id="CHEBI:57540"/>
    </ligand>
</feature>
<protein>
    <recommendedName>
        <fullName evidence="6">NAD kinase</fullName>
        <ecNumber evidence="6">2.7.1.23</ecNumber>
    </recommendedName>
    <alternativeName>
        <fullName evidence="6">ATP-dependent NAD kinase</fullName>
    </alternativeName>
</protein>
<keyword evidence="1 6" id="KW-0808">Transferase</keyword>
<keyword evidence="2 6" id="KW-0418">Kinase</keyword>
<evidence type="ECO:0000256" key="1">
    <source>
        <dbReference type="ARBA" id="ARBA00022679"/>
    </source>
</evidence>
<dbReference type="Gene3D" id="2.60.200.30">
    <property type="entry name" value="Probable inorganic polyphosphate/atp-NAD kinase, domain 2"/>
    <property type="match status" value="1"/>
</dbReference>
<comment type="function">
    <text evidence="6">Involved in the regulation of the intracellular balance of NAD and NADP, and is a key enzyme in the biosynthesis of NADP. Catalyzes specifically the phosphorylation on 2'-hydroxyl of the adenosine moiety of NAD to yield NADP.</text>
</comment>
<dbReference type="GO" id="GO:0003951">
    <property type="term" value="F:NAD+ kinase activity"/>
    <property type="evidence" value="ECO:0007669"/>
    <property type="project" value="UniProtKB-UniRule"/>
</dbReference>
<dbReference type="RefSeq" id="WP_145364000.1">
    <property type="nucleotide sequence ID" value="NZ_CP036268.1"/>
</dbReference>
<evidence type="ECO:0000313" key="7">
    <source>
        <dbReference type="EMBL" id="QDT37923.1"/>
    </source>
</evidence>
<dbReference type="Gene3D" id="3.40.50.10330">
    <property type="entry name" value="Probable inorganic polyphosphate/atp-NAD kinase, domain 1"/>
    <property type="match status" value="1"/>
</dbReference>
<evidence type="ECO:0000256" key="4">
    <source>
        <dbReference type="ARBA" id="ARBA00023027"/>
    </source>
</evidence>
<organism evidence="7 8">
    <name type="scientific">Stratiformator vulcanicus</name>
    <dbReference type="NCBI Taxonomy" id="2527980"/>
    <lineage>
        <taxon>Bacteria</taxon>
        <taxon>Pseudomonadati</taxon>
        <taxon>Planctomycetota</taxon>
        <taxon>Planctomycetia</taxon>
        <taxon>Planctomycetales</taxon>
        <taxon>Planctomycetaceae</taxon>
        <taxon>Stratiformator</taxon>
    </lineage>
</organism>
<comment type="cofactor">
    <cofactor evidence="6">
        <name>a divalent metal cation</name>
        <dbReference type="ChEBI" id="CHEBI:60240"/>
    </cofactor>
</comment>
<dbReference type="PANTHER" id="PTHR20275:SF0">
    <property type="entry name" value="NAD KINASE"/>
    <property type="match status" value="1"/>
</dbReference>
<sequence>MTQPPLRLILLTRDSTPRIAKAQAWISDFLKSQADVEIVAEGIIEDTKPNGYDADLAVVLGGDGAILRACRLFGSDQIPLIGVNLGRLGFLADLQPEELKERFSSLRNREYTIVENLMYRSVLIRATGEREDFLGLNEVAVISQCMGICDTSLTIDGNAVADYSADGLIISTPVGSTAHSLSAGGPILRQNLPAFVVTPICPHTLTNRPLVDSADSLYEMTLERSTGGAVLVIDGQIRRDLEPGDRIEVRRAEVTFKLAKLPGHSYYATLHRKLGWAGQPHYRVDPEAG</sequence>
<comment type="catalytic activity">
    <reaction evidence="5 6">
        <text>NAD(+) + ATP = ADP + NADP(+) + H(+)</text>
        <dbReference type="Rhea" id="RHEA:18629"/>
        <dbReference type="ChEBI" id="CHEBI:15378"/>
        <dbReference type="ChEBI" id="CHEBI:30616"/>
        <dbReference type="ChEBI" id="CHEBI:57540"/>
        <dbReference type="ChEBI" id="CHEBI:58349"/>
        <dbReference type="ChEBI" id="CHEBI:456216"/>
        <dbReference type="EC" id="2.7.1.23"/>
    </reaction>
</comment>
<keyword evidence="4 6" id="KW-0520">NAD</keyword>
<dbReference type="PANTHER" id="PTHR20275">
    <property type="entry name" value="NAD KINASE"/>
    <property type="match status" value="1"/>
</dbReference>
<feature type="binding site" evidence="6">
    <location>
        <begin position="177"/>
        <end position="182"/>
    </location>
    <ligand>
        <name>NAD(+)</name>
        <dbReference type="ChEBI" id="CHEBI:57540"/>
    </ligand>
</feature>
<dbReference type="KEGG" id="svp:Pan189_23060"/>
<comment type="caution">
    <text evidence="6">Lacks conserved residue(s) required for the propagation of feature annotation.</text>
</comment>
<dbReference type="Proteomes" id="UP000317318">
    <property type="component" value="Chromosome"/>
</dbReference>
<dbReference type="HAMAP" id="MF_00361">
    <property type="entry name" value="NAD_kinase"/>
    <property type="match status" value="1"/>
</dbReference>
<dbReference type="AlphaFoldDB" id="A0A517R250"/>
<dbReference type="InterPro" id="IPR016064">
    <property type="entry name" value="NAD/diacylglycerol_kinase_sf"/>
</dbReference>
<dbReference type="GO" id="GO:0006741">
    <property type="term" value="P:NADP+ biosynthetic process"/>
    <property type="evidence" value="ECO:0007669"/>
    <property type="project" value="UniProtKB-UniRule"/>
</dbReference>
<dbReference type="InterPro" id="IPR017437">
    <property type="entry name" value="ATP-NAD_kinase_PpnK-typ_C"/>
</dbReference>
<dbReference type="EMBL" id="CP036268">
    <property type="protein sequence ID" value="QDT37923.1"/>
    <property type="molecule type" value="Genomic_DNA"/>
</dbReference>
<evidence type="ECO:0000256" key="3">
    <source>
        <dbReference type="ARBA" id="ARBA00022857"/>
    </source>
</evidence>
<keyword evidence="8" id="KW-1185">Reference proteome</keyword>
<dbReference type="GO" id="GO:0005524">
    <property type="term" value="F:ATP binding"/>
    <property type="evidence" value="ECO:0007669"/>
    <property type="project" value="UniProtKB-KW"/>
</dbReference>
<feature type="binding site" evidence="6">
    <location>
        <begin position="63"/>
        <end position="64"/>
    </location>
    <ligand>
        <name>NAD(+)</name>
        <dbReference type="ChEBI" id="CHEBI:57540"/>
    </ligand>
</feature>
<dbReference type="InterPro" id="IPR002504">
    <property type="entry name" value="NADK"/>
</dbReference>
<gene>
    <name evidence="7" type="primary">ppnK</name>
    <name evidence="6" type="synonym">nadK</name>
    <name evidence="7" type="ORF">Pan189_23060</name>
</gene>
<dbReference type="OrthoDB" id="9774737at2"/>
<evidence type="ECO:0000256" key="2">
    <source>
        <dbReference type="ARBA" id="ARBA00022777"/>
    </source>
</evidence>
<name>A0A517R250_9PLAN</name>
<feature type="binding site" evidence="6">
    <location>
        <position position="68"/>
    </location>
    <ligand>
        <name>NAD(+)</name>
        <dbReference type="ChEBI" id="CHEBI:57540"/>
    </ligand>
</feature>
<keyword evidence="6" id="KW-0963">Cytoplasm</keyword>
<feature type="binding site" evidence="6">
    <location>
        <position position="236"/>
    </location>
    <ligand>
        <name>NAD(+)</name>
        <dbReference type="ChEBI" id="CHEBI:57540"/>
    </ligand>
</feature>
<keyword evidence="3 6" id="KW-0521">NADP</keyword>
<reference evidence="7 8" key="1">
    <citation type="submission" date="2019-02" db="EMBL/GenBank/DDBJ databases">
        <title>Deep-cultivation of Planctomycetes and their phenomic and genomic characterization uncovers novel biology.</title>
        <authorList>
            <person name="Wiegand S."/>
            <person name="Jogler M."/>
            <person name="Boedeker C."/>
            <person name="Pinto D."/>
            <person name="Vollmers J."/>
            <person name="Rivas-Marin E."/>
            <person name="Kohn T."/>
            <person name="Peeters S.H."/>
            <person name="Heuer A."/>
            <person name="Rast P."/>
            <person name="Oberbeckmann S."/>
            <person name="Bunk B."/>
            <person name="Jeske O."/>
            <person name="Meyerdierks A."/>
            <person name="Storesund J.E."/>
            <person name="Kallscheuer N."/>
            <person name="Luecker S."/>
            <person name="Lage O.M."/>
            <person name="Pohl T."/>
            <person name="Merkel B.J."/>
            <person name="Hornburger P."/>
            <person name="Mueller R.-W."/>
            <person name="Bruemmer F."/>
            <person name="Labrenz M."/>
            <person name="Spormann A.M."/>
            <person name="Op den Camp H."/>
            <person name="Overmann J."/>
            <person name="Amann R."/>
            <person name="Jetten M.S.M."/>
            <person name="Mascher T."/>
            <person name="Medema M.H."/>
            <person name="Devos D.P."/>
            <person name="Kaster A.-K."/>
            <person name="Ovreas L."/>
            <person name="Rohde M."/>
            <person name="Galperin M.Y."/>
            <person name="Jogler C."/>
        </authorList>
    </citation>
    <scope>NUCLEOTIDE SEQUENCE [LARGE SCALE GENOMIC DNA]</scope>
    <source>
        <strain evidence="7 8">Pan189</strain>
    </source>
</reference>